<dbReference type="EMBL" id="JAUFQS010000004">
    <property type="protein sequence ID" value="MDN3687093.1"/>
    <property type="molecule type" value="Genomic_DNA"/>
</dbReference>
<keyword evidence="3" id="KW-1185">Reference proteome</keyword>
<sequence>MSQLKNLLVVVVILVLGVTAFLIFRTDYFEDQWDGIEMVSPNAVFLFETEDPVGFWNSLVGQPIWEKLNQLPGLEELESQLIFLDSVSGKQGNLQQYLKNQRFRLSLHPLGKEAYGFLVAIAFDNREFIRFTKNLEKKFENQGGSVKKRTYSGISLSEVGLDEGENRFTYATFDNVLLGSYHSFLVEDAIRYAQSEGLASFKATFPHLFDSQNALPASGMLRVSGHGLAGFIQDLTTGDTDKFSSELRGNDFSANLTPQISGEEISFKGELYTNGRLYEVDLVNDGGNSQLFSSLISNRAVSVSRYLLPEPADFKSIPNAEFSPIDVIQAEIEDNAAIQEFLRAITGQVALVSEDGLLDDISQQVLIVQADNPDSAFENLKIFALSQVQNDTSKLFMDYYLGNELFLLDLEDFPAHVFGGNFTGFLKSYLTVVDDKLVFSNSLRTLRNLLEDVYQDNTWGKSIRYHDMLKQRESSAPIQFFLNNDRFYPILTRSSHPSWNALFQKYSGVFGSFDWLDISFFENGRMEANLGIDLEDKVGDKRLILSESRRTKFESPLLFGPVGLQNYNDRSTDFLVQDEDFFIHLLTYEGETIFSQRVPGEIISDVFQIDYYKNGKLQLVFATRDLIYALDRFGNLLPGFPIHFAEGRDIEFLNVLDYDNNKDYRFFVSDQDGNLYLYSREGELFPEWGPKITNQGRLSSPPAHHRIPGLGDFMVAMHANGSLGLYNRRGESKTGVPIILGESVSTAYGIEEGISEGLAKLVTINDAGEVVKMNFKGELTYRNQLLRPDRDTRFALVNDQTEGGFVWVIKEYNKVKVLNSQERLLFEMSILSDELDYRYFSFGPDNTIFVVLDRVQEFAYLYNQKGDLINQKPINVSGDLWIRFSGSRNEYTLLTVYMNQLNEYIIPL</sequence>
<evidence type="ECO:0000313" key="2">
    <source>
        <dbReference type="EMBL" id="MDN3687093.1"/>
    </source>
</evidence>
<accession>A0ABT8C5M7</accession>
<proteinExistence type="predicted"/>
<reference evidence="3" key="1">
    <citation type="journal article" date="2019" name="Int. J. Syst. Evol. Microbiol.">
        <title>The Global Catalogue of Microorganisms (GCM) 10K type strain sequencing project: providing services to taxonomists for standard genome sequencing and annotation.</title>
        <authorList>
            <consortium name="The Broad Institute Genomics Platform"/>
            <consortium name="The Broad Institute Genome Sequencing Center for Infectious Disease"/>
            <person name="Wu L."/>
            <person name="Ma J."/>
        </authorList>
    </citation>
    <scope>NUCLEOTIDE SEQUENCE [LARGE SCALE GENOMIC DNA]</scope>
    <source>
        <strain evidence="3">CECT 7706</strain>
    </source>
</reference>
<dbReference type="SUPFAM" id="SSF101898">
    <property type="entry name" value="NHL repeat"/>
    <property type="match status" value="1"/>
</dbReference>
<feature type="transmembrane region" description="Helical" evidence="1">
    <location>
        <begin position="7"/>
        <end position="24"/>
    </location>
</feature>
<keyword evidence="1" id="KW-0812">Transmembrane</keyword>
<dbReference type="RefSeq" id="WP_163383985.1">
    <property type="nucleotide sequence ID" value="NZ_JAUFQS010000004.1"/>
</dbReference>
<dbReference type="Proteomes" id="UP001236663">
    <property type="component" value="Unassembled WGS sequence"/>
</dbReference>
<evidence type="ECO:0000313" key="3">
    <source>
        <dbReference type="Proteomes" id="UP001236663"/>
    </source>
</evidence>
<name>A0ABT8C5M7_9BACT</name>
<protein>
    <submittedName>
        <fullName evidence="2">Uncharacterized protein</fullName>
    </submittedName>
</protein>
<organism evidence="2 3">
    <name type="scientific">Cyclobacterium jeungdonense</name>
    <dbReference type="NCBI Taxonomy" id="708087"/>
    <lineage>
        <taxon>Bacteria</taxon>
        <taxon>Pseudomonadati</taxon>
        <taxon>Bacteroidota</taxon>
        <taxon>Cytophagia</taxon>
        <taxon>Cytophagales</taxon>
        <taxon>Cyclobacteriaceae</taxon>
        <taxon>Cyclobacterium</taxon>
    </lineage>
</organism>
<evidence type="ECO:0000256" key="1">
    <source>
        <dbReference type="SAM" id="Phobius"/>
    </source>
</evidence>
<gene>
    <name evidence="2" type="ORF">QWZ15_04570</name>
</gene>
<keyword evidence="1" id="KW-0472">Membrane</keyword>
<comment type="caution">
    <text evidence="2">The sequence shown here is derived from an EMBL/GenBank/DDBJ whole genome shotgun (WGS) entry which is preliminary data.</text>
</comment>
<keyword evidence="1" id="KW-1133">Transmembrane helix</keyword>